<keyword evidence="2" id="KW-1185">Reference proteome</keyword>
<dbReference type="RefSeq" id="WP_065538179.1">
    <property type="nucleotide sequence ID" value="NZ_CAPUCN010000090.1"/>
</dbReference>
<dbReference type="EMBL" id="CP015401">
    <property type="protein sequence ID" value="ANU57009.1"/>
    <property type="molecule type" value="Genomic_DNA"/>
</dbReference>
<evidence type="ECO:0000313" key="2">
    <source>
        <dbReference type="Proteomes" id="UP000092631"/>
    </source>
</evidence>
<evidence type="ECO:0000313" key="1">
    <source>
        <dbReference type="EMBL" id="ANU57009.1"/>
    </source>
</evidence>
<name>A0A1C7GXL0_9BACE</name>
<dbReference type="AlphaFoldDB" id="A0A1C7GXL0"/>
<organism evidence="1 2">
    <name type="scientific">Bacteroides caecimuris</name>
    <dbReference type="NCBI Taxonomy" id="1796613"/>
    <lineage>
        <taxon>Bacteria</taxon>
        <taxon>Pseudomonadati</taxon>
        <taxon>Bacteroidota</taxon>
        <taxon>Bacteroidia</taxon>
        <taxon>Bacteroidales</taxon>
        <taxon>Bacteroidaceae</taxon>
        <taxon>Bacteroides</taxon>
    </lineage>
</organism>
<dbReference type="Proteomes" id="UP000092631">
    <property type="component" value="Chromosome"/>
</dbReference>
<proteinExistence type="predicted"/>
<dbReference type="OrthoDB" id="1071461at2"/>
<accession>A0A1C7GXL0</accession>
<sequence>MADWRFDKYLFEGNKKAVTKAFQALDSPLKTDRSQWKDANFLRGSPDWLGYIIIELLRNSLDDFLCRGTFRLTSDNIFQMKPGICGFKVEADSTWTPSVSLFQAIAESFGITLPVG</sequence>
<reference evidence="2" key="1">
    <citation type="submission" date="2016-04" db="EMBL/GenBank/DDBJ databases">
        <title>Complete Genome Sequences of Twelve Strains of a Stable Defined Moderately Diverse Mouse Microbiota 2 (sDMDMm2).</title>
        <authorList>
            <person name="Uchimura Y."/>
            <person name="Wyss M."/>
            <person name="Brugiroux S."/>
            <person name="Limenitakis J.P."/>
            <person name="Stecher B."/>
            <person name="McCoy K.D."/>
            <person name="Macpherson A.J."/>
        </authorList>
    </citation>
    <scope>NUCLEOTIDE SEQUENCE [LARGE SCALE GENOMIC DNA]</scope>
    <source>
        <strain evidence="2">I48</strain>
    </source>
</reference>
<protein>
    <submittedName>
        <fullName evidence="1">Uncharacterized protein</fullName>
    </submittedName>
</protein>
<dbReference type="KEGG" id="bcae:A4V03_05040"/>
<gene>
    <name evidence="1" type="ORF">A4V03_05040</name>
</gene>
<dbReference type="GeneID" id="82186496"/>